<evidence type="ECO:0000313" key="1">
    <source>
        <dbReference type="EMBL" id="AGF98318.1"/>
    </source>
</evidence>
<dbReference type="AlphaFoldDB" id="M1QDI2"/>
<dbReference type="Proteomes" id="UP000011718">
    <property type="component" value="Chromosome"/>
</dbReference>
<dbReference type="KEGG" id="mmaz:MmTuc01_3049"/>
<proteinExistence type="predicted"/>
<protein>
    <submittedName>
        <fullName evidence="1">Uncharacterized protein</fullName>
    </submittedName>
</protein>
<accession>M1QDI2</accession>
<name>M1QDI2_METMZ</name>
<dbReference type="Pfam" id="PF10967">
    <property type="entry name" value="DUF2769"/>
    <property type="match status" value="1"/>
</dbReference>
<dbReference type="InterPro" id="IPR020075">
    <property type="entry name" value="Uncharacterised_AF2234"/>
</dbReference>
<reference evidence="1 2" key="1">
    <citation type="journal article" date="2013" name="Genome Announc.">
        <title>Complete Genome of a Methanosarcina mazei Strain Isolated from Sediment Samples from an Amazonian Flooded Area.</title>
        <authorList>
            <person name="Assis das Gracas D."/>
            <person name="Thiago Juca Ramos R."/>
            <person name="Vieira Araujo A.C."/>
            <person name="Zahlouth R."/>
            <person name="Ribeiro Carneiro A."/>
            <person name="Souza Lopes T."/>
            <person name="Azevedo Barauna R."/>
            <person name="Azevedo V."/>
            <person name="Cruz Schneider M.P."/>
            <person name="Pellizari V.H."/>
            <person name="Silva A."/>
        </authorList>
    </citation>
    <scope>NUCLEOTIDE SEQUENCE [LARGE SCALE GENOMIC DNA]</scope>
    <source>
        <strain evidence="1 2">Tuc01</strain>
    </source>
</reference>
<sequence length="42" mass="4910">MFCARGGMETGKGKKDECLCETCVVFKKFLYLSMNLFKYEFI</sequence>
<dbReference type="HOGENOM" id="CLU_3245372_0_0_2"/>
<organism evidence="1 2">
    <name type="scientific">Methanosarcina mazei Tuc01</name>
    <dbReference type="NCBI Taxonomy" id="1236903"/>
    <lineage>
        <taxon>Archaea</taxon>
        <taxon>Methanobacteriati</taxon>
        <taxon>Methanobacteriota</taxon>
        <taxon>Stenosarchaea group</taxon>
        <taxon>Methanomicrobia</taxon>
        <taxon>Methanosarcinales</taxon>
        <taxon>Methanosarcinaceae</taxon>
        <taxon>Methanosarcina</taxon>
    </lineage>
</organism>
<evidence type="ECO:0000313" key="2">
    <source>
        <dbReference type="Proteomes" id="UP000011718"/>
    </source>
</evidence>
<dbReference type="EMBL" id="CP004144">
    <property type="protein sequence ID" value="AGF98318.1"/>
    <property type="molecule type" value="Genomic_DNA"/>
</dbReference>
<dbReference type="BioCyc" id="MMAZ1236903:G139K-2905-MONOMER"/>
<gene>
    <name evidence="1" type="ORF">MmTuc01_3049</name>
</gene>